<dbReference type="AlphaFoldDB" id="A0A1D3CXG7"/>
<evidence type="ECO:0000313" key="3">
    <source>
        <dbReference type="Proteomes" id="UP000095192"/>
    </source>
</evidence>
<dbReference type="Proteomes" id="UP000095192">
    <property type="component" value="Unassembled WGS sequence"/>
</dbReference>
<dbReference type="InParanoid" id="A0A1D3CXG7"/>
<organism evidence="2 3">
    <name type="scientific">Cyclospora cayetanensis</name>
    <dbReference type="NCBI Taxonomy" id="88456"/>
    <lineage>
        <taxon>Eukaryota</taxon>
        <taxon>Sar</taxon>
        <taxon>Alveolata</taxon>
        <taxon>Apicomplexa</taxon>
        <taxon>Conoidasida</taxon>
        <taxon>Coccidia</taxon>
        <taxon>Eucoccidiorida</taxon>
        <taxon>Eimeriorina</taxon>
        <taxon>Eimeriidae</taxon>
        <taxon>Cyclospora</taxon>
    </lineage>
</organism>
<proteinExistence type="predicted"/>
<feature type="region of interest" description="Disordered" evidence="1">
    <location>
        <begin position="163"/>
        <end position="200"/>
    </location>
</feature>
<dbReference type="VEuPathDB" id="ToxoDB:cyc_08675"/>
<keyword evidence="3" id="KW-1185">Reference proteome</keyword>
<feature type="region of interest" description="Disordered" evidence="1">
    <location>
        <begin position="63"/>
        <end position="82"/>
    </location>
</feature>
<protein>
    <submittedName>
        <fullName evidence="2">Uncharacterized protein</fullName>
    </submittedName>
</protein>
<sequence>MRRQLATLHNLEEILVQRSAVTHDTVAISLGHRLCIRCAASSGSKALSRQSFTPPKSAVKTVASASRRLPSLTDGTAKAPPGAPLLQQHRLLLLRGGPLAIAAAAAAAKRRKHMMMPRQRAYALLPSACRKQRLLRRRNSRRGVRSCFLAASAARELSSLPLEEASTTEAGRKTEKALGSKIGGIEKSQPKKRAPTSREACHRRFTRAAASSLLAPPHADTATQLGGADSRGCSVGWVVFALLLRCFSMRLVRATPPAVATEARAPARPAIPAFSLRSNAPFSSLAPLPP</sequence>
<evidence type="ECO:0000313" key="2">
    <source>
        <dbReference type="EMBL" id="OEH75888.1"/>
    </source>
</evidence>
<reference evidence="2 3" key="1">
    <citation type="journal article" date="2016" name="BMC Genomics">
        <title>Comparative genomics reveals Cyclospora cayetanensis possesses coccidia-like metabolism and invasion components but unique surface antigens.</title>
        <authorList>
            <person name="Liu S."/>
            <person name="Wang L."/>
            <person name="Zheng H."/>
            <person name="Xu Z."/>
            <person name="Roellig D.M."/>
            <person name="Li N."/>
            <person name="Frace M.A."/>
            <person name="Tang K."/>
            <person name="Arrowood M.J."/>
            <person name="Moss D.M."/>
            <person name="Zhang L."/>
            <person name="Feng Y."/>
            <person name="Xiao L."/>
        </authorList>
    </citation>
    <scope>NUCLEOTIDE SEQUENCE [LARGE SCALE GENOMIC DNA]</scope>
    <source>
        <strain evidence="2 3">CHN_HEN01</strain>
    </source>
</reference>
<name>A0A1D3CXG7_9EIME</name>
<evidence type="ECO:0000256" key="1">
    <source>
        <dbReference type="SAM" id="MobiDB-lite"/>
    </source>
</evidence>
<gene>
    <name evidence="2" type="ORF">cyc_08675</name>
</gene>
<accession>A0A1D3CXG7</accession>
<comment type="caution">
    <text evidence="2">The sequence shown here is derived from an EMBL/GenBank/DDBJ whole genome shotgun (WGS) entry which is preliminary data.</text>
</comment>
<dbReference type="EMBL" id="JROU02001598">
    <property type="protein sequence ID" value="OEH75888.1"/>
    <property type="molecule type" value="Genomic_DNA"/>
</dbReference>
<feature type="compositionally biased region" description="Basic residues" evidence="1">
    <location>
        <begin position="190"/>
        <end position="200"/>
    </location>
</feature>